<dbReference type="PROSITE" id="PS00041">
    <property type="entry name" value="HTH_ARAC_FAMILY_1"/>
    <property type="match status" value="1"/>
</dbReference>
<dbReference type="PANTHER" id="PTHR46796:SF6">
    <property type="entry name" value="ARAC SUBFAMILY"/>
    <property type="match status" value="1"/>
</dbReference>
<dbReference type="GO" id="GO:0003700">
    <property type="term" value="F:DNA-binding transcription factor activity"/>
    <property type="evidence" value="ECO:0007669"/>
    <property type="project" value="InterPro"/>
</dbReference>
<dbReference type="Gene3D" id="1.10.10.60">
    <property type="entry name" value="Homeodomain-like"/>
    <property type="match status" value="1"/>
</dbReference>
<reference evidence="6" key="1">
    <citation type="journal article" date="2019" name="Int. J. Syst. Evol. Microbiol.">
        <title>The Global Catalogue of Microorganisms (GCM) 10K type strain sequencing project: providing services to taxonomists for standard genome sequencing and annotation.</title>
        <authorList>
            <consortium name="The Broad Institute Genomics Platform"/>
            <consortium name="The Broad Institute Genome Sequencing Center for Infectious Disease"/>
            <person name="Wu L."/>
            <person name="Ma J."/>
        </authorList>
    </citation>
    <scope>NUCLEOTIDE SEQUENCE [LARGE SCALE GENOMIC DNA]</scope>
    <source>
        <strain evidence="6">CCM 2767</strain>
    </source>
</reference>
<dbReference type="InterPro" id="IPR018060">
    <property type="entry name" value="HTH_AraC"/>
</dbReference>
<gene>
    <name evidence="5" type="ORF">GCM10008066_10880</name>
</gene>
<dbReference type="InterPro" id="IPR018062">
    <property type="entry name" value="HTH_AraC-typ_CS"/>
</dbReference>
<keyword evidence="3" id="KW-0804">Transcription</keyword>
<protein>
    <recommendedName>
        <fullName evidence="4">HTH araC/xylS-type domain-containing protein</fullName>
    </recommendedName>
</protein>
<dbReference type="SMART" id="SM00342">
    <property type="entry name" value="HTH_ARAC"/>
    <property type="match status" value="1"/>
</dbReference>
<evidence type="ECO:0000256" key="2">
    <source>
        <dbReference type="ARBA" id="ARBA00023125"/>
    </source>
</evidence>
<sequence>MHTIPRVLSADSARRTPECLSSYQIAMASLGVMSISVSLACPAERAAPSCPGSQMPAEGDAVNNDHAGLCAWQVHRLTAYIDAHIHMPIRTVDLAQALNLSVSHFSRAFKRACGMTPRDFILRKRVAHACLAMKQQDIKLTEIAHTLGFYDQSHFTRVFKKLSGQSPQAWRRQACLADVSE</sequence>
<dbReference type="AlphaFoldDB" id="A0A8J3AWD4"/>
<accession>A0A8J3AWD4</accession>
<feature type="domain" description="HTH araC/xylS-type" evidence="4">
    <location>
        <begin position="75"/>
        <end position="173"/>
    </location>
</feature>
<keyword evidence="1" id="KW-0805">Transcription regulation</keyword>
<dbReference type="GO" id="GO:0043565">
    <property type="term" value="F:sequence-specific DNA binding"/>
    <property type="evidence" value="ECO:0007669"/>
    <property type="project" value="InterPro"/>
</dbReference>
<evidence type="ECO:0000313" key="6">
    <source>
        <dbReference type="Proteomes" id="UP000642180"/>
    </source>
</evidence>
<keyword evidence="6" id="KW-1185">Reference proteome</keyword>
<dbReference type="Proteomes" id="UP000642180">
    <property type="component" value="Unassembled WGS sequence"/>
</dbReference>
<dbReference type="PRINTS" id="PR00032">
    <property type="entry name" value="HTHARAC"/>
</dbReference>
<name>A0A8J3AWD4_9BURK</name>
<dbReference type="Pfam" id="PF12833">
    <property type="entry name" value="HTH_18"/>
    <property type="match status" value="1"/>
</dbReference>
<dbReference type="PROSITE" id="PS01124">
    <property type="entry name" value="HTH_ARAC_FAMILY_2"/>
    <property type="match status" value="1"/>
</dbReference>
<keyword evidence="2" id="KW-0238">DNA-binding</keyword>
<proteinExistence type="predicted"/>
<dbReference type="SUPFAM" id="SSF46689">
    <property type="entry name" value="Homeodomain-like"/>
    <property type="match status" value="2"/>
</dbReference>
<evidence type="ECO:0000313" key="5">
    <source>
        <dbReference type="EMBL" id="GGI17816.1"/>
    </source>
</evidence>
<evidence type="ECO:0000256" key="1">
    <source>
        <dbReference type="ARBA" id="ARBA00023015"/>
    </source>
</evidence>
<dbReference type="InterPro" id="IPR020449">
    <property type="entry name" value="Tscrpt_reg_AraC-type_HTH"/>
</dbReference>
<dbReference type="RefSeq" id="WP_188380243.1">
    <property type="nucleotide sequence ID" value="NZ_BMDI01000001.1"/>
</dbReference>
<comment type="caution">
    <text evidence="5">The sequence shown here is derived from an EMBL/GenBank/DDBJ whole genome shotgun (WGS) entry which is preliminary data.</text>
</comment>
<evidence type="ECO:0000259" key="4">
    <source>
        <dbReference type="PROSITE" id="PS01124"/>
    </source>
</evidence>
<dbReference type="InterPro" id="IPR050204">
    <property type="entry name" value="AraC_XylS_family_regulators"/>
</dbReference>
<evidence type="ECO:0000256" key="3">
    <source>
        <dbReference type="ARBA" id="ARBA00023163"/>
    </source>
</evidence>
<organism evidence="5 6">
    <name type="scientific">Oxalicibacterium faecigallinarum</name>
    <dbReference type="NCBI Taxonomy" id="573741"/>
    <lineage>
        <taxon>Bacteria</taxon>
        <taxon>Pseudomonadati</taxon>
        <taxon>Pseudomonadota</taxon>
        <taxon>Betaproteobacteria</taxon>
        <taxon>Burkholderiales</taxon>
        <taxon>Oxalobacteraceae</taxon>
        <taxon>Oxalicibacterium</taxon>
    </lineage>
</organism>
<dbReference type="InterPro" id="IPR009057">
    <property type="entry name" value="Homeodomain-like_sf"/>
</dbReference>
<dbReference type="PANTHER" id="PTHR46796">
    <property type="entry name" value="HTH-TYPE TRANSCRIPTIONAL ACTIVATOR RHAS-RELATED"/>
    <property type="match status" value="1"/>
</dbReference>
<dbReference type="EMBL" id="BMDI01000001">
    <property type="protein sequence ID" value="GGI17816.1"/>
    <property type="molecule type" value="Genomic_DNA"/>
</dbReference>